<evidence type="ECO:0000256" key="15">
    <source>
        <dbReference type="ARBA" id="ARBA00040883"/>
    </source>
</evidence>
<dbReference type="InterPro" id="IPR004619">
    <property type="entry name" value="Type_III_PanK"/>
</dbReference>
<evidence type="ECO:0000256" key="5">
    <source>
        <dbReference type="ARBA" id="ARBA00011738"/>
    </source>
</evidence>
<dbReference type="PANTHER" id="PTHR34265:SF1">
    <property type="entry name" value="TYPE III PANTOTHENATE KINASE"/>
    <property type="match status" value="1"/>
</dbReference>
<comment type="cofactor">
    <cofactor evidence="2">
        <name>K(+)</name>
        <dbReference type="ChEBI" id="CHEBI:29103"/>
    </cofactor>
</comment>
<dbReference type="NCBIfam" id="TIGR00671">
    <property type="entry name" value="baf"/>
    <property type="match status" value="1"/>
</dbReference>
<feature type="binding site" evidence="16">
    <location>
        <begin position="93"/>
        <end position="96"/>
    </location>
    <ligand>
        <name>substrate</name>
    </ligand>
</feature>
<accession>A0A2S9WV09</accession>
<feature type="binding site" evidence="16">
    <location>
        <position position="87"/>
    </location>
    <ligand>
        <name>substrate</name>
    </ligand>
</feature>
<dbReference type="RefSeq" id="WP_105983040.1">
    <property type="nucleotide sequence ID" value="NZ_MQUC01000003.1"/>
</dbReference>
<dbReference type="AlphaFoldDB" id="A0A2S9WV09"/>
<comment type="cofactor">
    <cofactor evidence="16">
        <name>NH4(+)</name>
        <dbReference type="ChEBI" id="CHEBI:28938"/>
    </cofactor>
    <cofactor evidence="16">
        <name>K(+)</name>
        <dbReference type="ChEBI" id="CHEBI:29103"/>
    </cofactor>
    <text evidence="16">A monovalent cation. Ammonium or potassium.</text>
</comment>
<evidence type="ECO:0000256" key="9">
    <source>
        <dbReference type="ARBA" id="ARBA00022741"/>
    </source>
</evidence>
<keyword evidence="11 16" id="KW-0067">ATP-binding</keyword>
<feature type="binding site" evidence="16">
    <location>
        <position position="170"/>
    </location>
    <ligand>
        <name>substrate</name>
    </ligand>
</feature>
<dbReference type="Gene3D" id="3.30.420.40">
    <property type="match status" value="2"/>
</dbReference>
<dbReference type="GO" id="GO:0046872">
    <property type="term" value="F:metal ion binding"/>
    <property type="evidence" value="ECO:0007669"/>
    <property type="project" value="UniProtKB-KW"/>
</dbReference>
<comment type="similarity">
    <text evidence="14 16">Belongs to the type III pantothenate kinase family.</text>
</comment>
<evidence type="ECO:0000256" key="13">
    <source>
        <dbReference type="ARBA" id="ARBA00022993"/>
    </source>
</evidence>
<evidence type="ECO:0000256" key="6">
    <source>
        <dbReference type="ARBA" id="ARBA00012102"/>
    </source>
</evidence>
<dbReference type="UniPathway" id="UPA00241">
    <property type="reaction ID" value="UER00352"/>
</dbReference>
<dbReference type="Pfam" id="PF03309">
    <property type="entry name" value="Pan_kinase"/>
    <property type="match status" value="1"/>
</dbReference>
<evidence type="ECO:0000313" key="18">
    <source>
        <dbReference type="Proteomes" id="UP000239532"/>
    </source>
</evidence>
<keyword evidence="13 16" id="KW-0173">Coenzyme A biosynthesis</keyword>
<dbReference type="EC" id="2.7.1.33" evidence="6 16"/>
<dbReference type="PANTHER" id="PTHR34265">
    <property type="entry name" value="TYPE III PANTOTHENATE KINASE"/>
    <property type="match status" value="1"/>
</dbReference>
<dbReference type="OrthoDB" id="9804707at2"/>
<dbReference type="GO" id="GO:0015937">
    <property type="term" value="P:coenzyme A biosynthetic process"/>
    <property type="evidence" value="ECO:0007669"/>
    <property type="project" value="UniProtKB-UniRule"/>
</dbReference>
<evidence type="ECO:0000256" key="7">
    <source>
        <dbReference type="ARBA" id="ARBA00022490"/>
    </source>
</evidence>
<comment type="subcellular location">
    <subcellularLocation>
        <location evidence="3 16">Cytoplasm</location>
    </subcellularLocation>
</comment>
<sequence>MILAVDIGNTAIKLAVVDDVSVYDLIRTSQEEFISHVKSFCSSYPDLTDACICQVGKIDIKLLDSLERLLNVTYITKDSKLPFSNNYQSDSLGNDRMALVAGAVKNKGQNTLIIDAGTCVTYDFIDDTNTYHGGAISPGLRLRFESLHNFTKNLPLLQPEPNQQLIGNTTSTSIQSGVVNGLTFEIKGMVKKYKKQHPDLNVIITGGDADLLVKQMKNRFFATPFLMLYGIHNIYKINS</sequence>
<evidence type="ECO:0000256" key="2">
    <source>
        <dbReference type="ARBA" id="ARBA00001958"/>
    </source>
</evidence>
<keyword evidence="10 16" id="KW-0418">Kinase</keyword>
<keyword evidence="9 16" id="KW-0547">Nucleotide-binding</keyword>
<dbReference type="GO" id="GO:0005524">
    <property type="term" value="F:ATP binding"/>
    <property type="evidence" value="ECO:0007669"/>
    <property type="project" value="UniProtKB-UniRule"/>
</dbReference>
<keyword evidence="7 16" id="KW-0963">Cytoplasm</keyword>
<feature type="binding site" evidence="16">
    <location>
        <begin position="6"/>
        <end position="13"/>
    </location>
    <ligand>
        <name>ATP</name>
        <dbReference type="ChEBI" id="CHEBI:30616"/>
    </ligand>
</feature>
<comment type="caution">
    <text evidence="17">The sequence shown here is derived from an EMBL/GenBank/DDBJ whole genome shotgun (WGS) entry which is preliminary data.</text>
</comment>
<evidence type="ECO:0000256" key="14">
    <source>
        <dbReference type="ARBA" id="ARBA00038036"/>
    </source>
</evidence>
<keyword evidence="18" id="KW-1185">Reference proteome</keyword>
<comment type="catalytic activity">
    <reaction evidence="1 16">
        <text>(R)-pantothenate + ATP = (R)-4'-phosphopantothenate + ADP + H(+)</text>
        <dbReference type="Rhea" id="RHEA:16373"/>
        <dbReference type="ChEBI" id="CHEBI:10986"/>
        <dbReference type="ChEBI" id="CHEBI:15378"/>
        <dbReference type="ChEBI" id="CHEBI:29032"/>
        <dbReference type="ChEBI" id="CHEBI:30616"/>
        <dbReference type="ChEBI" id="CHEBI:456216"/>
        <dbReference type="EC" id="2.7.1.33"/>
    </reaction>
</comment>
<proteinExistence type="inferred from homology"/>
<reference evidence="17 18" key="1">
    <citation type="submission" date="2016-11" db="EMBL/GenBank/DDBJ databases">
        <title>Trade-off between light-utilization and light-protection in marine flavobacteria.</title>
        <authorList>
            <person name="Kumagai Y."/>
        </authorList>
    </citation>
    <scope>NUCLEOTIDE SEQUENCE [LARGE SCALE GENOMIC DNA]</scope>
    <source>
        <strain evidence="17 18">JCM 17109</strain>
    </source>
</reference>
<evidence type="ECO:0000256" key="16">
    <source>
        <dbReference type="HAMAP-Rule" id="MF_01274"/>
    </source>
</evidence>
<dbReference type="CDD" id="cd24015">
    <property type="entry name" value="ASKHA_NBD_PanK-III"/>
    <property type="match status" value="1"/>
</dbReference>
<dbReference type="SUPFAM" id="SSF53067">
    <property type="entry name" value="Actin-like ATPase domain"/>
    <property type="match status" value="2"/>
</dbReference>
<dbReference type="HAMAP" id="MF_01274">
    <property type="entry name" value="Pantothen_kinase_3"/>
    <property type="match status" value="1"/>
</dbReference>
<protein>
    <recommendedName>
        <fullName evidence="15 16">Type III pantothenate kinase</fullName>
        <ecNumber evidence="6 16">2.7.1.33</ecNumber>
    </recommendedName>
    <alternativeName>
        <fullName evidence="16">PanK-III</fullName>
    </alternativeName>
    <alternativeName>
        <fullName evidence="16">Pantothenic acid kinase</fullName>
    </alternativeName>
</protein>
<evidence type="ECO:0000256" key="3">
    <source>
        <dbReference type="ARBA" id="ARBA00004496"/>
    </source>
</evidence>
<evidence type="ECO:0000256" key="10">
    <source>
        <dbReference type="ARBA" id="ARBA00022777"/>
    </source>
</evidence>
<feature type="active site" description="Proton acceptor" evidence="16">
    <location>
        <position position="95"/>
    </location>
</feature>
<evidence type="ECO:0000256" key="4">
    <source>
        <dbReference type="ARBA" id="ARBA00005225"/>
    </source>
</evidence>
<evidence type="ECO:0000256" key="8">
    <source>
        <dbReference type="ARBA" id="ARBA00022679"/>
    </source>
</evidence>
<evidence type="ECO:0000313" key="17">
    <source>
        <dbReference type="EMBL" id="PRP67294.1"/>
    </source>
</evidence>
<feature type="binding site" evidence="16">
    <location>
        <position position="115"/>
    </location>
    <ligand>
        <name>K(+)</name>
        <dbReference type="ChEBI" id="CHEBI:29103"/>
    </ligand>
</feature>
<keyword evidence="12 16" id="KW-0630">Potassium</keyword>
<dbReference type="Proteomes" id="UP000239532">
    <property type="component" value="Unassembled WGS sequence"/>
</dbReference>
<evidence type="ECO:0000256" key="12">
    <source>
        <dbReference type="ARBA" id="ARBA00022958"/>
    </source>
</evidence>
<dbReference type="EMBL" id="MQUC01000003">
    <property type="protein sequence ID" value="PRP67294.1"/>
    <property type="molecule type" value="Genomic_DNA"/>
</dbReference>
<feature type="binding site" evidence="16">
    <location>
        <position position="118"/>
    </location>
    <ligand>
        <name>ATP</name>
        <dbReference type="ChEBI" id="CHEBI:30616"/>
    </ligand>
</feature>
<gene>
    <name evidence="16" type="primary">coaX</name>
    <name evidence="17" type="ORF">BST86_09390</name>
</gene>
<keyword evidence="8 16" id="KW-0808">Transferase</keyword>
<evidence type="ECO:0000256" key="11">
    <source>
        <dbReference type="ARBA" id="ARBA00022840"/>
    </source>
</evidence>
<evidence type="ECO:0000256" key="1">
    <source>
        <dbReference type="ARBA" id="ARBA00001206"/>
    </source>
</evidence>
<comment type="pathway">
    <text evidence="4 16">Cofactor biosynthesis; coenzyme A biosynthesis; CoA from (R)-pantothenate: step 1/5.</text>
</comment>
<dbReference type="InterPro" id="IPR043129">
    <property type="entry name" value="ATPase_NBD"/>
</dbReference>
<dbReference type="GO" id="GO:0004594">
    <property type="term" value="F:pantothenate kinase activity"/>
    <property type="evidence" value="ECO:0007669"/>
    <property type="project" value="UniProtKB-UniRule"/>
</dbReference>
<dbReference type="GO" id="GO:0005737">
    <property type="term" value="C:cytoplasm"/>
    <property type="evidence" value="ECO:0007669"/>
    <property type="project" value="UniProtKB-SubCell"/>
</dbReference>
<name>A0A2S9WV09_9FLAO</name>
<keyword evidence="16" id="KW-0479">Metal-binding</keyword>
<organism evidence="17 18">
    <name type="scientific">Nonlabens agnitus</name>
    <dbReference type="NCBI Taxonomy" id="870484"/>
    <lineage>
        <taxon>Bacteria</taxon>
        <taxon>Pseudomonadati</taxon>
        <taxon>Bacteroidota</taxon>
        <taxon>Flavobacteriia</taxon>
        <taxon>Flavobacteriales</taxon>
        <taxon>Flavobacteriaceae</taxon>
        <taxon>Nonlabens</taxon>
    </lineage>
</organism>
<comment type="function">
    <text evidence="16">Catalyzes the phosphorylation of pantothenate (Pan), the first step in CoA biosynthesis.</text>
</comment>
<comment type="subunit">
    <text evidence="5 16">Homodimer.</text>
</comment>